<dbReference type="Proteomes" id="UP001467690">
    <property type="component" value="Unassembled WGS sequence"/>
</dbReference>
<sequence>MKLVNLKNLTALLAVTALSACGDNELGKPVDDTKIPAVTVDNPVLTLEVGETSGKNRISLLQGVENSYTQNDVYVVKFKHEFEVDEEGIKLDSEPVLPSGAITKQAEDVIIDASAWLDILEFEESVEYEFSYKLDNGSSEQIERVLIVRVLGEEVKAEQIDIHANDNAEVPVGSTIQLTTVVSPANTTFPELTWVSSDSSKATVDDQGMITGVAQGSVTISATSKDGDVTATRDLMIVTDSDKPIGVEISKDNQQIDMLTVEQGQAIQLTADVLFQNKTAQSDDSVSWTSYNPEFFSVNASGLVQGLKVLNSGTLDVRTNDQGYSDKVSVKVTPSKNLLFNHNYSFESGELSPWIKYWENIEGSTYAPSEAAAYSGQYGLHLKSDGSKNLGITLGVSEAPQVLGSGDGKIYRLSFKLKANAGNVNGWFRAVAQGYWATRWESWFGYDAALADANGWQTIVIEKPSNDWSGQSSPGRFDFYLNKNTNQDVYIDDLRLEVIEDAQ</sequence>
<feature type="domain" description="BIG2" evidence="2">
    <location>
        <begin position="156"/>
        <end position="233"/>
    </location>
</feature>
<keyword evidence="1" id="KW-0732">Signal</keyword>
<feature type="chain" id="PRO_5046160751" evidence="1">
    <location>
        <begin position="21"/>
        <end position="503"/>
    </location>
</feature>
<name>A0ABV1RN60_9ALTE</name>
<evidence type="ECO:0000256" key="1">
    <source>
        <dbReference type="SAM" id="SignalP"/>
    </source>
</evidence>
<evidence type="ECO:0000313" key="3">
    <source>
        <dbReference type="EMBL" id="MER2494365.1"/>
    </source>
</evidence>
<dbReference type="SUPFAM" id="SSF49785">
    <property type="entry name" value="Galactose-binding domain-like"/>
    <property type="match status" value="1"/>
</dbReference>
<dbReference type="InterPro" id="IPR008964">
    <property type="entry name" value="Invasin/intimin_cell_adhesion"/>
</dbReference>
<comment type="caution">
    <text evidence="3">The sequence shown here is derived from an EMBL/GenBank/DDBJ whole genome shotgun (WGS) entry which is preliminary data.</text>
</comment>
<dbReference type="RefSeq" id="WP_350403397.1">
    <property type="nucleotide sequence ID" value="NZ_JBELOE010000296.1"/>
</dbReference>
<dbReference type="Gene3D" id="2.60.40.1080">
    <property type="match status" value="2"/>
</dbReference>
<dbReference type="SMART" id="SM00635">
    <property type="entry name" value="BID_2"/>
    <property type="match status" value="2"/>
</dbReference>
<accession>A0ABV1RN60</accession>
<keyword evidence="4" id="KW-1185">Reference proteome</keyword>
<dbReference type="InterPro" id="IPR008979">
    <property type="entry name" value="Galactose-bd-like_sf"/>
</dbReference>
<evidence type="ECO:0000313" key="4">
    <source>
        <dbReference type="Proteomes" id="UP001467690"/>
    </source>
</evidence>
<dbReference type="InterPro" id="IPR003343">
    <property type="entry name" value="Big_2"/>
</dbReference>
<dbReference type="PROSITE" id="PS51257">
    <property type="entry name" value="PROKAR_LIPOPROTEIN"/>
    <property type="match status" value="1"/>
</dbReference>
<dbReference type="SUPFAM" id="SSF49373">
    <property type="entry name" value="Invasin/intimin cell-adhesion fragments"/>
    <property type="match status" value="1"/>
</dbReference>
<feature type="signal peptide" evidence="1">
    <location>
        <begin position="1"/>
        <end position="20"/>
    </location>
</feature>
<proteinExistence type="predicted"/>
<feature type="domain" description="BIG2" evidence="2">
    <location>
        <begin position="250"/>
        <end position="331"/>
    </location>
</feature>
<dbReference type="Gene3D" id="2.60.120.260">
    <property type="entry name" value="Galactose-binding domain-like"/>
    <property type="match status" value="1"/>
</dbReference>
<protein>
    <submittedName>
        <fullName evidence="3">Ig-like domain-containing protein</fullName>
    </submittedName>
</protein>
<reference evidence="3 4" key="1">
    <citation type="submission" date="2024-06" db="EMBL/GenBank/DDBJ databases">
        <authorList>
            <person name="Chen R.Y."/>
        </authorList>
    </citation>
    <scope>NUCLEOTIDE SEQUENCE [LARGE SCALE GENOMIC DNA]</scope>
    <source>
        <strain evidence="3 4">D2</strain>
    </source>
</reference>
<gene>
    <name evidence="3" type="ORF">ABS311_21025</name>
</gene>
<evidence type="ECO:0000259" key="2">
    <source>
        <dbReference type="SMART" id="SM00635"/>
    </source>
</evidence>
<dbReference type="Pfam" id="PF02368">
    <property type="entry name" value="Big_2"/>
    <property type="match status" value="2"/>
</dbReference>
<dbReference type="EMBL" id="JBELOE010000296">
    <property type="protein sequence ID" value="MER2494365.1"/>
    <property type="molecule type" value="Genomic_DNA"/>
</dbReference>
<organism evidence="3 4">
    <name type="scientific">Catenovulum sediminis</name>
    <dbReference type="NCBI Taxonomy" id="1740262"/>
    <lineage>
        <taxon>Bacteria</taxon>
        <taxon>Pseudomonadati</taxon>
        <taxon>Pseudomonadota</taxon>
        <taxon>Gammaproteobacteria</taxon>
        <taxon>Alteromonadales</taxon>
        <taxon>Alteromonadaceae</taxon>
        <taxon>Catenovulum</taxon>
    </lineage>
</organism>